<accession>A0A368KK53</accession>
<evidence type="ECO:0000256" key="1">
    <source>
        <dbReference type="SAM" id="Coils"/>
    </source>
</evidence>
<dbReference type="OrthoDB" id="9179784at2"/>
<protein>
    <recommendedName>
        <fullName evidence="4">Sulfotransferase family protein</fullName>
    </recommendedName>
</protein>
<feature type="coiled-coil region" evidence="1">
    <location>
        <begin position="545"/>
        <end position="572"/>
    </location>
</feature>
<gene>
    <name evidence="2" type="ORF">DEO45_02200</name>
</gene>
<dbReference type="SUPFAM" id="SSF52540">
    <property type="entry name" value="P-loop containing nucleoside triphosphate hydrolases"/>
    <property type="match status" value="1"/>
</dbReference>
<dbReference type="AlphaFoldDB" id="A0A368KK53"/>
<organism evidence="2 3">
    <name type="scientific">Rhodanobacter denitrificans</name>
    <dbReference type="NCBI Taxonomy" id="666685"/>
    <lineage>
        <taxon>Bacteria</taxon>
        <taxon>Pseudomonadati</taxon>
        <taxon>Pseudomonadota</taxon>
        <taxon>Gammaproteobacteria</taxon>
        <taxon>Lysobacterales</taxon>
        <taxon>Rhodanobacteraceae</taxon>
        <taxon>Rhodanobacter</taxon>
    </lineage>
</organism>
<proteinExistence type="predicted"/>
<name>A0A368KK53_9GAMM</name>
<comment type="caution">
    <text evidence="2">The sequence shown here is derived from an EMBL/GenBank/DDBJ whole genome shotgun (WGS) entry which is preliminary data.</text>
</comment>
<dbReference type="InterPro" id="IPR027417">
    <property type="entry name" value="P-loop_NTPase"/>
</dbReference>
<feature type="coiled-coil region" evidence="1">
    <location>
        <begin position="599"/>
        <end position="626"/>
    </location>
</feature>
<dbReference type="RefSeq" id="WP_114340690.1">
    <property type="nucleotide sequence ID" value="NZ_QFWQ01000002.1"/>
</dbReference>
<reference evidence="2 3" key="1">
    <citation type="submission" date="2018-05" db="EMBL/GenBank/DDBJ databases">
        <title>Draft genome sequence of Rhodanobacter denitrificans Yn1 isolated from gold copper mine.</title>
        <authorList>
            <person name="Yang N."/>
            <person name="Mazhar H.S."/>
            <person name="Rensing C."/>
        </authorList>
    </citation>
    <scope>NUCLEOTIDE SEQUENCE [LARGE SCALE GENOMIC DNA]</scope>
    <source>
        <strain evidence="2 3">Yn1</strain>
    </source>
</reference>
<keyword evidence="3" id="KW-1185">Reference proteome</keyword>
<evidence type="ECO:0000313" key="3">
    <source>
        <dbReference type="Proteomes" id="UP000252387"/>
    </source>
</evidence>
<dbReference type="EMBL" id="QFWQ01000002">
    <property type="protein sequence ID" value="RCS31506.1"/>
    <property type="molecule type" value="Genomic_DNA"/>
</dbReference>
<evidence type="ECO:0008006" key="4">
    <source>
        <dbReference type="Google" id="ProtNLM"/>
    </source>
</evidence>
<dbReference type="Gene3D" id="3.40.50.300">
    <property type="entry name" value="P-loop containing nucleotide triphosphate hydrolases"/>
    <property type="match status" value="1"/>
</dbReference>
<sequence>MTTSRAIIVLGMHRSGTSAITRVLNLLGVELGGRLMPAASNNNESGFWEHTGVVEVHDTLLHALDRSWHDLRPLPNGWLRSDAAQVAKARLLALIESDFSGTPLWAVKDPRLCRLLPLWRELLLEVGIEPCALMVLRHPDEVARSLRDRDGFPLEQGRLLWLEHVADAERDSSGWHRCVVAYDDLLSDWRSVMGRVGAGLAVDWPHHPDRVAAAVDTFLDRGQRHHAVGVAQAEELPVLIQDVYGAMRAVARGEDSGGGLAAALDRYRSMAGIFVSGFGAEIESNHIRTVGLVAAMKSDAHERSEAMLLTLREIDTRVGASVSTVETQPNGDSATLYWCDDGAFDEAHKVTVERAEPIGGERLVFRLPSLPRVSRLRIDPSVHPGRFDLLGLRLNQIPVEDFAERVERVNQLRLPSQGPGHVAMISMNDDPHLEVNVDDLAIDWIRGVAVEIDVVRQHLPKVGFDEIWQHVQGGIWAGYKRSIADLEQRSDAFAAGMMEQLRTGEQAARSNMLNQLEELLRCADARLIERHDVFSRDVGSLLESVDNHTADLVELRNMMKQLRAEEQTSRSDMLNKLEELLQGANALHVEQHDVSSRDVRRLLERADDHAVELAELRKALKAMDDERRGTLLQRIQRAFRRH</sequence>
<evidence type="ECO:0000313" key="2">
    <source>
        <dbReference type="EMBL" id="RCS31506.1"/>
    </source>
</evidence>
<dbReference type="Proteomes" id="UP000252387">
    <property type="component" value="Unassembled WGS sequence"/>
</dbReference>
<keyword evidence="1" id="KW-0175">Coiled coil</keyword>